<evidence type="ECO:0000256" key="1">
    <source>
        <dbReference type="SAM" id="MobiDB-lite"/>
    </source>
</evidence>
<dbReference type="RefSeq" id="WP_210154892.1">
    <property type="nucleotide sequence ID" value="NZ_JAFCNB010000003.1"/>
</dbReference>
<evidence type="ECO:0000313" key="3">
    <source>
        <dbReference type="Proteomes" id="UP000674234"/>
    </source>
</evidence>
<protein>
    <submittedName>
        <fullName evidence="2">DUF72 domain-containing protein</fullName>
    </submittedName>
</protein>
<feature type="region of interest" description="Disordered" evidence="1">
    <location>
        <begin position="296"/>
        <end position="320"/>
    </location>
</feature>
<evidence type="ECO:0000313" key="2">
    <source>
        <dbReference type="EMBL" id="MBP2703587.1"/>
    </source>
</evidence>
<dbReference type="Gene3D" id="3.20.20.410">
    <property type="entry name" value="Protein of unknown function UPF0759"/>
    <property type="match status" value="1"/>
</dbReference>
<dbReference type="PANTHER" id="PTHR30348:SF13">
    <property type="entry name" value="UPF0759 PROTEIN YUNF"/>
    <property type="match status" value="1"/>
</dbReference>
<dbReference type="Proteomes" id="UP000674234">
    <property type="component" value="Unassembled WGS sequence"/>
</dbReference>
<dbReference type="InterPro" id="IPR036520">
    <property type="entry name" value="UPF0759_sf"/>
</dbReference>
<dbReference type="EMBL" id="JAFCNB010000003">
    <property type="protein sequence ID" value="MBP2703587.1"/>
    <property type="molecule type" value="Genomic_DNA"/>
</dbReference>
<dbReference type="Pfam" id="PF01904">
    <property type="entry name" value="DUF72"/>
    <property type="match status" value="1"/>
</dbReference>
<accession>A0A941AI94</accession>
<reference evidence="2" key="1">
    <citation type="submission" date="2021-02" db="EMBL/GenBank/DDBJ databases">
        <title>Draft genome sequence of Microbispora sp. RL4-1S isolated from rice leaves in Thailand.</title>
        <authorList>
            <person name="Muangham S."/>
            <person name="Duangmal K."/>
        </authorList>
    </citation>
    <scope>NUCLEOTIDE SEQUENCE</scope>
    <source>
        <strain evidence="2">RL4-1S</strain>
    </source>
</reference>
<proteinExistence type="predicted"/>
<comment type="caution">
    <text evidence="2">The sequence shown here is derived from an EMBL/GenBank/DDBJ whole genome shotgun (WGS) entry which is preliminary data.</text>
</comment>
<dbReference type="PANTHER" id="PTHR30348">
    <property type="entry name" value="UNCHARACTERIZED PROTEIN YECE"/>
    <property type="match status" value="1"/>
</dbReference>
<sequence>MGRILVGTASWTDRTLLASGWYPPDVTTPEERLRHYAARFPLVEVDATYYALPAEHTARLWAERTPAGFVFDVKAFSLLTGHPTRPAALPAELRPAGRPTGNLYAHHMDAAVVDQVWERFVAALLPLREAGRLGAVLFQFPRWFPIGGRNKRYILECKARCAPLPISVEFRNRTWMTEDNRAETLDFLRSYAIPYVCVDMPQGYPDSVPPVLAATADLEVVRFHGHSDRWTSHDIHERFGYRYSEEELRDWAPRLAELAELASRTHVLMNNCYRDYAQTNARQLAGVLADLTGPEKATPGAVAPGVVDGGDVRGGRRRSR</sequence>
<gene>
    <name evidence="2" type="ORF">JOL79_07205</name>
</gene>
<keyword evidence="3" id="KW-1185">Reference proteome</keyword>
<dbReference type="SUPFAM" id="SSF117396">
    <property type="entry name" value="TM1631-like"/>
    <property type="match status" value="1"/>
</dbReference>
<name>A0A941AI94_9ACTN</name>
<dbReference type="AlphaFoldDB" id="A0A941AI94"/>
<dbReference type="InterPro" id="IPR002763">
    <property type="entry name" value="DUF72"/>
</dbReference>
<organism evidence="2 3">
    <name type="scientific">Microbispora oryzae</name>
    <dbReference type="NCBI Taxonomy" id="2806554"/>
    <lineage>
        <taxon>Bacteria</taxon>
        <taxon>Bacillati</taxon>
        <taxon>Actinomycetota</taxon>
        <taxon>Actinomycetes</taxon>
        <taxon>Streptosporangiales</taxon>
        <taxon>Streptosporangiaceae</taxon>
        <taxon>Microbispora</taxon>
    </lineage>
</organism>